<protein>
    <recommendedName>
        <fullName evidence="2">DUF6788 domain-containing protein</fullName>
    </recommendedName>
</protein>
<accession>A0ABD5RTT9</accession>
<evidence type="ECO:0000313" key="4">
    <source>
        <dbReference type="Proteomes" id="UP001596328"/>
    </source>
</evidence>
<dbReference type="Pfam" id="PF20586">
    <property type="entry name" value="DUF6788"/>
    <property type="match status" value="1"/>
</dbReference>
<dbReference type="AlphaFoldDB" id="A0ABD5RTT9"/>
<dbReference type="EMBL" id="JBHSWU010000001">
    <property type="protein sequence ID" value="MFC6722834.1"/>
    <property type="molecule type" value="Genomic_DNA"/>
</dbReference>
<sequence length="97" mass="11130">MSDVPESIEARLEELTPGQLDQVARLAERLAEDQRRQQRIEETEATDVDQKGDPLPEGVPGKATLTKKTINDNEYWYWQWREGDSIKSQYKGPVNEG</sequence>
<keyword evidence="4" id="KW-1185">Reference proteome</keyword>
<evidence type="ECO:0000259" key="2">
    <source>
        <dbReference type="Pfam" id="PF20586"/>
    </source>
</evidence>
<gene>
    <name evidence="3" type="ORF">ACFQE1_00105</name>
</gene>
<reference evidence="3 4" key="1">
    <citation type="journal article" date="2019" name="Int. J. Syst. Evol. Microbiol.">
        <title>The Global Catalogue of Microorganisms (GCM) 10K type strain sequencing project: providing services to taxonomists for standard genome sequencing and annotation.</title>
        <authorList>
            <consortium name="The Broad Institute Genomics Platform"/>
            <consortium name="The Broad Institute Genome Sequencing Center for Infectious Disease"/>
            <person name="Wu L."/>
            <person name="Ma J."/>
        </authorList>
    </citation>
    <scope>NUCLEOTIDE SEQUENCE [LARGE SCALE GENOMIC DNA]</scope>
    <source>
        <strain evidence="3 4">NBRC 111368</strain>
    </source>
</reference>
<name>A0ABD5RTT9_9EURY</name>
<dbReference type="InterPro" id="IPR046738">
    <property type="entry name" value="DUF6788"/>
</dbReference>
<evidence type="ECO:0000313" key="3">
    <source>
        <dbReference type="EMBL" id="MFC6722834.1"/>
    </source>
</evidence>
<feature type="domain" description="DUF6788" evidence="2">
    <location>
        <begin position="32"/>
        <end position="94"/>
    </location>
</feature>
<dbReference type="Proteomes" id="UP001596328">
    <property type="component" value="Unassembled WGS sequence"/>
</dbReference>
<evidence type="ECO:0000256" key="1">
    <source>
        <dbReference type="SAM" id="MobiDB-lite"/>
    </source>
</evidence>
<proteinExistence type="predicted"/>
<feature type="region of interest" description="Disordered" evidence="1">
    <location>
        <begin position="34"/>
        <end position="63"/>
    </location>
</feature>
<organism evidence="3 4">
    <name type="scientific">Halobium palmae</name>
    <dbReference type="NCBI Taxonomy" id="1776492"/>
    <lineage>
        <taxon>Archaea</taxon>
        <taxon>Methanobacteriati</taxon>
        <taxon>Methanobacteriota</taxon>
        <taxon>Stenosarchaea group</taxon>
        <taxon>Halobacteria</taxon>
        <taxon>Halobacteriales</taxon>
        <taxon>Haloferacaceae</taxon>
        <taxon>Halobium</taxon>
    </lineage>
</organism>
<comment type="caution">
    <text evidence="3">The sequence shown here is derived from an EMBL/GenBank/DDBJ whole genome shotgun (WGS) entry which is preliminary data.</text>
</comment>
<feature type="compositionally biased region" description="Basic and acidic residues" evidence="1">
    <location>
        <begin position="34"/>
        <end position="54"/>
    </location>
</feature>